<dbReference type="GO" id="GO:0003700">
    <property type="term" value="F:DNA-binding transcription factor activity"/>
    <property type="evidence" value="ECO:0007669"/>
    <property type="project" value="InterPro"/>
</dbReference>
<comment type="caution">
    <text evidence="6">The sequence shown here is derived from an EMBL/GenBank/DDBJ whole genome shotgun (WGS) entry which is preliminary data.</text>
</comment>
<dbReference type="InterPro" id="IPR036388">
    <property type="entry name" value="WH-like_DNA-bd_sf"/>
</dbReference>
<dbReference type="PRINTS" id="PR00039">
    <property type="entry name" value="HTHLYSR"/>
</dbReference>
<dbReference type="Proteomes" id="UP000245474">
    <property type="component" value="Unassembled WGS sequence"/>
</dbReference>
<evidence type="ECO:0000313" key="6">
    <source>
        <dbReference type="EMBL" id="PWG62131.1"/>
    </source>
</evidence>
<dbReference type="GO" id="GO:0006351">
    <property type="term" value="P:DNA-templated transcription"/>
    <property type="evidence" value="ECO:0007669"/>
    <property type="project" value="TreeGrafter"/>
</dbReference>
<sequence length="291" mass="31459">MGRPLPSPLALHAFDAAARHMSFTEAARELGVTQAAVSQRIQVLEHQLGQRLFVRHPRALALTEAGRALMPSVREAFERLAGGVDEVFGPAREAPLTVRATPGFIELWLAPRLHRFRAEHPQVPLRLASAIWPEDFTGDGVDLEIRYGVGDWTDVESLALAAEGLTPVCSPRLAGKLDGPGDLAGHTLLHAAGFESGWRHWLNAAGAGDLADHAEALVCDTLAATHALARHHVGVALGRRSLLPEALADGRLVAPFPQVLDSPEGFYLTRPARKPLRPEATAFWDWAAEQS</sequence>
<dbReference type="PANTHER" id="PTHR30537:SF74">
    <property type="entry name" value="HTH-TYPE TRANSCRIPTIONAL REGULATOR TRPI"/>
    <property type="match status" value="1"/>
</dbReference>
<gene>
    <name evidence="6" type="ORF">DEM34_13415</name>
</gene>
<dbReference type="PANTHER" id="PTHR30537">
    <property type="entry name" value="HTH-TYPE TRANSCRIPTIONAL REGULATOR"/>
    <property type="match status" value="1"/>
</dbReference>
<dbReference type="EMBL" id="QFFI01000022">
    <property type="protein sequence ID" value="PWG62131.1"/>
    <property type="molecule type" value="Genomic_DNA"/>
</dbReference>
<evidence type="ECO:0000259" key="5">
    <source>
        <dbReference type="PROSITE" id="PS50931"/>
    </source>
</evidence>
<evidence type="ECO:0000256" key="4">
    <source>
        <dbReference type="ARBA" id="ARBA00023163"/>
    </source>
</evidence>
<evidence type="ECO:0000256" key="2">
    <source>
        <dbReference type="ARBA" id="ARBA00023015"/>
    </source>
</evidence>
<dbReference type="Gene3D" id="1.10.10.10">
    <property type="entry name" value="Winged helix-like DNA-binding domain superfamily/Winged helix DNA-binding domain"/>
    <property type="match status" value="1"/>
</dbReference>
<dbReference type="GO" id="GO:0043565">
    <property type="term" value="F:sequence-specific DNA binding"/>
    <property type="evidence" value="ECO:0007669"/>
    <property type="project" value="TreeGrafter"/>
</dbReference>
<proteinExistence type="inferred from homology"/>
<dbReference type="OrthoDB" id="9786526at2"/>
<keyword evidence="4" id="KW-0804">Transcription</keyword>
<dbReference type="SUPFAM" id="SSF46785">
    <property type="entry name" value="Winged helix' DNA-binding domain"/>
    <property type="match status" value="1"/>
</dbReference>
<accession>A0A2U2MYQ8</accession>
<organism evidence="6 7">
    <name type="scientific">Sediminicurvatus halobius</name>
    <dbReference type="NCBI Taxonomy" id="2182432"/>
    <lineage>
        <taxon>Bacteria</taxon>
        <taxon>Pseudomonadati</taxon>
        <taxon>Pseudomonadota</taxon>
        <taxon>Gammaproteobacteria</taxon>
        <taxon>Chromatiales</taxon>
        <taxon>Ectothiorhodospiraceae</taxon>
        <taxon>Sediminicurvatus</taxon>
    </lineage>
</organism>
<keyword evidence="7" id="KW-1185">Reference proteome</keyword>
<evidence type="ECO:0000256" key="1">
    <source>
        <dbReference type="ARBA" id="ARBA00009437"/>
    </source>
</evidence>
<dbReference type="RefSeq" id="WP_109679334.1">
    <property type="nucleotide sequence ID" value="NZ_CP086615.1"/>
</dbReference>
<evidence type="ECO:0000313" key="7">
    <source>
        <dbReference type="Proteomes" id="UP000245474"/>
    </source>
</evidence>
<evidence type="ECO:0000256" key="3">
    <source>
        <dbReference type="ARBA" id="ARBA00023125"/>
    </source>
</evidence>
<dbReference type="Pfam" id="PF00126">
    <property type="entry name" value="HTH_1"/>
    <property type="match status" value="1"/>
</dbReference>
<reference evidence="6 7" key="1">
    <citation type="submission" date="2018-05" db="EMBL/GenBank/DDBJ databases">
        <title>Spiribacter halobius sp. nov., a moderately halophilic bacterium isolated from marine solar saltern.</title>
        <authorList>
            <person name="Zheng W.-S."/>
            <person name="Lu D.-C."/>
            <person name="Du Z.-J."/>
        </authorList>
    </citation>
    <scope>NUCLEOTIDE SEQUENCE [LARGE SCALE GENOMIC DNA]</scope>
    <source>
        <strain evidence="6 7">E85</strain>
    </source>
</reference>
<feature type="domain" description="HTH lysR-type" evidence="5">
    <location>
        <begin position="11"/>
        <end position="63"/>
    </location>
</feature>
<comment type="similarity">
    <text evidence="1">Belongs to the LysR transcriptional regulatory family.</text>
</comment>
<dbReference type="InterPro" id="IPR058163">
    <property type="entry name" value="LysR-type_TF_proteobact-type"/>
</dbReference>
<dbReference type="Pfam" id="PF03466">
    <property type="entry name" value="LysR_substrate"/>
    <property type="match status" value="1"/>
</dbReference>
<protein>
    <submittedName>
        <fullName evidence="6">LysR family transcriptional regulator</fullName>
    </submittedName>
</protein>
<name>A0A2U2MYQ8_9GAMM</name>
<dbReference type="SUPFAM" id="SSF53850">
    <property type="entry name" value="Periplasmic binding protein-like II"/>
    <property type="match status" value="1"/>
</dbReference>
<dbReference type="CDD" id="cd08432">
    <property type="entry name" value="PBP2_GcdR_TrpI_HvrB_AmpR_like"/>
    <property type="match status" value="1"/>
</dbReference>
<dbReference type="InterPro" id="IPR005119">
    <property type="entry name" value="LysR_subst-bd"/>
</dbReference>
<keyword evidence="2" id="KW-0805">Transcription regulation</keyword>
<dbReference type="InterPro" id="IPR036390">
    <property type="entry name" value="WH_DNA-bd_sf"/>
</dbReference>
<dbReference type="Gene3D" id="3.40.190.10">
    <property type="entry name" value="Periplasmic binding protein-like II"/>
    <property type="match status" value="2"/>
</dbReference>
<keyword evidence="3" id="KW-0238">DNA-binding</keyword>
<dbReference type="PROSITE" id="PS50931">
    <property type="entry name" value="HTH_LYSR"/>
    <property type="match status" value="1"/>
</dbReference>
<dbReference type="AlphaFoldDB" id="A0A2U2MYQ8"/>
<dbReference type="FunFam" id="1.10.10.10:FF:000038">
    <property type="entry name" value="Glycine cleavage system transcriptional activator"/>
    <property type="match status" value="1"/>
</dbReference>
<dbReference type="InterPro" id="IPR000847">
    <property type="entry name" value="LysR_HTH_N"/>
</dbReference>